<evidence type="ECO:0000256" key="2">
    <source>
        <dbReference type="SAM" id="Phobius"/>
    </source>
</evidence>
<dbReference type="EMBL" id="CAADRA010005706">
    <property type="protein sequence ID" value="VFT92343.1"/>
    <property type="molecule type" value="Genomic_DNA"/>
</dbReference>
<dbReference type="EMBL" id="VJMH01005685">
    <property type="protein sequence ID" value="KAF0693515.1"/>
    <property type="molecule type" value="Genomic_DNA"/>
</dbReference>
<dbReference type="Proteomes" id="UP000332933">
    <property type="component" value="Unassembled WGS sequence"/>
</dbReference>
<dbReference type="Pfam" id="PF00450">
    <property type="entry name" value="Peptidase_S10"/>
    <property type="match status" value="2"/>
</dbReference>
<name>A0A485L3D7_9STRA</name>
<evidence type="ECO:0000313" key="5">
    <source>
        <dbReference type="Proteomes" id="UP000332933"/>
    </source>
</evidence>
<organism evidence="4 5">
    <name type="scientific">Aphanomyces stellatus</name>
    <dbReference type="NCBI Taxonomy" id="120398"/>
    <lineage>
        <taxon>Eukaryota</taxon>
        <taxon>Sar</taxon>
        <taxon>Stramenopiles</taxon>
        <taxon>Oomycota</taxon>
        <taxon>Saprolegniomycetes</taxon>
        <taxon>Saprolegniales</taxon>
        <taxon>Verrucalvaceae</taxon>
        <taxon>Aphanomyces</taxon>
    </lineage>
</organism>
<protein>
    <submittedName>
        <fullName evidence="4">Aste57867_15541 protein</fullName>
    </submittedName>
</protein>
<dbReference type="SUPFAM" id="SSF53474">
    <property type="entry name" value="alpha/beta-Hydrolases"/>
    <property type="match status" value="1"/>
</dbReference>
<accession>A0A485L3D7</accession>
<dbReference type="AlphaFoldDB" id="A0A485L3D7"/>
<sequence length="421" mass="47450">MFYWYVESEANPSTNPVVLWLSSGPGCSSLGALFTEVGPFVVESDLSVKRNPYAWYHHANVIFLDSPEGVEFSQPPLDVYNDAAFLDAFFTHHHPALRGRDLYLSGESNAGMYIPFLIEVRHRQPTHRRRDRRQLERRVLYSLGLISLHDYTTLTAHCQTLTAHCQDALVDCLHTAATCPAACNAILDATILDPMTMQADPYYHRCNVCLLENHQAMAYQSRKVRGMRSPSPRRRCNDAFATEYLNMPAVPRDPRAARRRRLVPVQRGRESPVRQERVDAAGQWIHALNLPRTSAWRAWVGPDDHVAGYLETYTEGLTFRTVQGTGHMVPAMRPLQALYMFECFVFPDHCATFDYPTGEIEDVVHAAAAVVTSGSGMDAWVFFAAPVGFLVHTMAVVVCVRTDDRAKYRMIPSSLSSSVRK</sequence>
<dbReference type="PANTHER" id="PTHR11802:SF201">
    <property type="entry name" value="CARBOXYPEPTIDASE"/>
    <property type="match status" value="1"/>
</dbReference>
<reference evidence="4 5" key="1">
    <citation type="submission" date="2019-03" db="EMBL/GenBank/DDBJ databases">
        <authorList>
            <person name="Gaulin E."/>
            <person name="Dumas B."/>
        </authorList>
    </citation>
    <scope>NUCLEOTIDE SEQUENCE [LARGE SCALE GENOMIC DNA]</scope>
    <source>
        <strain evidence="4">CBS 568.67</strain>
    </source>
</reference>
<keyword evidence="5" id="KW-1185">Reference proteome</keyword>
<dbReference type="Gene3D" id="3.40.50.1820">
    <property type="entry name" value="alpha/beta hydrolase"/>
    <property type="match status" value="1"/>
</dbReference>
<dbReference type="PRINTS" id="PR00724">
    <property type="entry name" value="CRBOXYPTASEC"/>
</dbReference>
<dbReference type="GO" id="GO:0004185">
    <property type="term" value="F:serine-type carboxypeptidase activity"/>
    <property type="evidence" value="ECO:0007669"/>
    <property type="project" value="InterPro"/>
</dbReference>
<evidence type="ECO:0000313" key="3">
    <source>
        <dbReference type="EMBL" id="KAF0693515.1"/>
    </source>
</evidence>
<comment type="similarity">
    <text evidence="1">Belongs to the peptidase S10 family.</text>
</comment>
<evidence type="ECO:0000256" key="1">
    <source>
        <dbReference type="ARBA" id="ARBA00009431"/>
    </source>
</evidence>
<dbReference type="Gene3D" id="3.40.50.11320">
    <property type="match status" value="1"/>
</dbReference>
<keyword evidence="2" id="KW-1133">Transmembrane helix</keyword>
<feature type="transmembrane region" description="Helical" evidence="2">
    <location>
        <begin position="379"/>
        <end position="400"/>
    </location>
</feature>
<gene>
    <name evidence="4" type="primary">Aste57867_15541</name>
    <name evidence="3" type="ORF">As57867_015485</name>
    <name evidence="4" type="ORF">ASTE57867_15541</name>
</gene>
<dbReference type="GO" id="GO:0006508">
    <property type="term" value="P:proteolysis"/>
    <property type="evidence" value="ECO:0007669"/>
    <property type="project" value="InterPro"/>
</dbReference>
<keyword evidence="2" id="KW-0472">Membrane</keyword>
<dbReference type="InterPro" id="IPR001563">
    <property type="entry name" value="Peptidase_S10"/>
</dbReference>
<dbReference type="InterPro" id="IPR029058">
    <property type="entry name" value="AB_hydrolase_fold"/>
</dbReference>
<proteinExistence type="inferred from homology"/>
<keyword evidence="2" id="KW-0812">Transmembrane</keyword>
<dbReference type="PANTHER" id="PTHR11802">
    <property type="entry name" value="SERINE PROTEASE FAMILY S10 SERINE CARBOXYPEPTIDASE"/>
    <property type="match status" value="1"/>
</dbReference>
<dbReference type="OrthoDB" id="443318at2759"/>
<evidence type="ECO:0000313" key="4">
    <source>
        <dbReference type="EMBL" id="VFT92343.1"/>
    </source>
</evidence>
<reference evidence="3" key="2">
    <citation type="submission" date="2019-06" db="EMBL/GenBank/DDBJ databases">
        <title>Genomics analysis of Aphanomyces spp. identifies a new class of oomycete effector associated with host adaptation.</title>
        <authorList>
            <person name="Gaulin E."/>
        </authorList>
    </citation>
    <scope>NUCLEOTIDE SEQUENCE</scope>
    <source>
        <strain evidence="3">CBS 578.67</strain>
    </source>
</reference>